<evidence type="ECO:0000313" key="3">
    <source>
        <dbReference type="Proteomes" id="UP001318300"/>
    </source>
</evidence>
<sequence>MKALTSLRFAIIVSIGALVGGSACFAATAGTPAHWIGVLASSVATGLSGMYVGIVARLRIRNRSDRH</sequence>
<accession>A0ABX0T9C5</accession>
<reference evidence="2 3" key="1">
    <citation type="submission" date="2020-03" db="EMBL/GenBank/DDBJ databases">
        <title>Above-ground endophytic microbial communities from plants in different locations in the United States.</title>
        <authorList>
            <person name="Frank C."/>
        </authorList>
    </citation>
    <scope>NUCLEOTIDE SEQUENCE [LARGE SCALE GENOMIC DNA]</scope>
    <source>
        <strain evidence="2 3">WW7</strain>
    </source>
</reference>
<organism evidence="2 3">
    <name type="scientific">Curtobacterium salicis</name>
    <dbReference type="NCBI Taxonomy" id="1779862"/>
    <lineage>
        <taxon>Bacteria</taxon>
        <taxon>Bacillati</taxon>
        <taxon>Actinomycetota</taxon>
        <taxon>Actinomycetes</taxon>
        <taxon>Micrococcales</taxon>
        <taxon>Microbacteriaceae</taxon>
        <taxon>Curtobacterium</taxon>
    </lineage>
</organism>
<keyword evidence="1" id="KW-0812">Transmembrane</keyword>
<dbReference type="Proteomes" id="UP001318300">
    <property type="component" value="Unassembled WGS sequence"/>
</dbReference>
<evidence type="ECO:0000256" key="1">
    <source>
        <dbReference type="SAM" id="Phobius"/>
    </source>
</evidence>
<evidence type="ECO:0000313" key="2">
    <source>
        <dbReference type="EMBL" id="NII41498.1"/>
    </source>
</evidence>
<dbReference type="EMBL" id="JAAOYO010000003">
    <property type="protein sequence ID" value="NII41498.1"/>
    <property type="molecule type" value="Genomic_DNA"/>
</dbReference>
<name>A0ABX0T9C5_9MICO</name>
<protein>
    <recommendedName>
        <fullName evidence="4">Lipoprotein</fullName>
    </recommendedName>
</protein>
<keyword evidence="3" id="KW-1185">Reference proteome</keyword>
<dbReference type="PROSITE" id="PS51257">
    <property type="entry name" value="PROKAR_LIPOPROTEIN"/>
    <property type="match status" value="1"/>
</dbReference>
<comment type="caution">
    <text evidence="2">The sequence shown here is derived from an EMBL/GenBank/DDBJ whole genome shotgun (WGS) entry which is preliminary data.</text>
</comment>
<keyword evidence="1" id="KW-0472">Membrane</keyword>
<proteinExistence type="predicted"/>
<feature type="transmembrane region" description="Helical" evidence="1">
    <location>
        <begin position="36"/>
        <end position="58"/>
    </location>
</feature>
<gene>
    <name evidence="2" type="ORF">E9228_002145</name>
</gene>
<keyword evidence="1" id="KW-1133">Transmembrane helix</keyword>
<evidence type="ECO:0008006" key="4">
    <source>
        <dbReference type="Google" id="ProtNLM"/>
    </source>
</evidence>
<dbReference type="RefSeq" id="WP_166780535.1">
    <property type="nucleotide sequence ID" value="NZ_JAAOYO010000003.1"/>
</dbReference>